<dbReference type="Proteomes" id="UP000310708">
    <property type="component" value="Unassembled WGS sequence"/>
</dbReference>
<proteinExistence type="predicted"/>
<sequence length="527" mass="58617">MSTTTTTSDDKSFKSAKSTYNNYLLNFNFNSKYVKTSVEELVDIPTLSKSIEKSVEKRRLRNLNRKNHNKGAIEFRNLDSPLSSSLESEKLIPIHTRQRTQSDSVSNNSLIYKLNHIKPISTEDLMFRIKPKSVSTDDIIYSSLKSESVDVKDNNSVDFRHDILYKAINASFGDENTPTNKSKCVLTLLFGYSPLTLFRHRHASTTSTRTPQMTRRKSSLSLSRPKPTISVDVNHVNHIDFPVGTGSAVDVKPITLNPLPVSNNTTAYQKRTSTIRKSLSTPLLSEQDNNVLESPPLPILSRQLSKKTSHSSIPNLKSSTIERRNKPPALELYQSTHKEVDNKLKGRQEHHRQDYNLLSPDTNKSTHNSSATQGQMQLSQGMNSNSWATGISSETYFARPSQANQIMNGLRNKLSNLPKLTRMRAETLPSPSPTTPNSFDPVYANGVGVAVYGYGGGFGNGGYGYNKSAGGSSKSPNRLKQRPSSSPTFPTNSNSSYSVARLKGMLEQHVAQERNMWHTIASNTTTN</sequence>
<accession>A0A4T0LYY6</accession>
<name>A0A4T0LYY6_9BASI</name>
<evidence type="ECO:0000256" key="1">
    <source>
        <dbReference type="SAM" id="MobiDB-lite"/>
    </source>
</evidence>
<dbReference type="Proteomes" id="UP000305362">
    <property type="component" value="Unassembled WGS sequence"/>
</dbReference>
<organism evidence="3 7">
    <name type="scientific">Wallemia mellicola</name>
    <dbReference type="NCBI Taxonomy" id="1708541"/>
    <lineage>
        <taxon>Eukaryota</taxon>
        <taxon>Fungi</taxon>
        <taxon>Dikarya</taxon>
        <taxon>Basidiomycota</taxon>
        <taxon>Wallemiomycotina</taxon>
        <taxon>Wallemiomycetes</taxon>
        <taxon>Wallemiales</taxon>
        <taxon>Wallemiaceae</taxon>
        <taxon>Wallemia</taxon>
    </lineage>
</organism>
<feature type="compositionally biased region" description="Polar residues" evidence="1">
    <location>
        <begin position="310"/>
        <end position="319"/>
    </location>
</feature>
<feature type="compositionally biased region" description="Polar residues" evidence="1">
    <location>
        <begin position="359"/>
        <end position="383"/>
    </location>
</feature>
<dbReference type="Proteomes" id="UP000310685">
    <property type="component" value="Unassembled WGS sequence"/>
</dbReference>
<dbReference type="EMBL" id="SPRH01000028">
    <property type="protein sequence ID" value="TIB99671.1"/>
    <property type="molecule type" value="Genomic_DNA"/>
</dbReference>
<gene>
    <name evidence="5" type="ORF">E3Q01_02663</name>
    <name evidence="4" type="ORF">E3Q03_02737</name>
    <name evidence="3" type="ORF">E3Q17_02496</name>
    <name evidence="2" type="ORF">E3Q22_02823</name>
</gene>
<evidence type="ECO:0000313" key="9">
    <source>
        <dbReference type="Proteomes" id="UP000310708"/>
    </source>
</evidence>
<dbReference type="EMBL" id="SPRV01000030">
    <property type="protein sequence ID" value="TIC61321.1"/>
    <property type="molecule type" value="Genomic_DNA"/>
</dbReference>
<evidence type="ECO:0000313" key="4">
    <source>
        <dbReference type="EMBL" id="TIC61321.1"/>
    </source>
</evidence>
<feature type="compositionally biased region" description="Basic and acidic residues" evidence="1">
    <location>
        <begin position="336"/>
        <end position="354"/>
    </location>
</feature>
<dbReference type="EMBL" id="SPRC01000030">
    <property type="protein sequence ID" value="TIB77939.1"/>
    <property type="molecule type" value="Genomic_DNA"/>
</dbReference>
<feature type="compositionally biased region" description="Low complexity" evidence="1">
    <location>
        <begin position="483"/>
        <end position="496"/>
    </location>
</feature>
<evidence type="ECO:0000313" key="3">
    <source>
        <dbReference type="EMBL" id="TIB99671.1"/>
    </source>
</evidence>
<protein>
    <submittedName>
        <fullName evidence="3">Uncharacterized protein</fullName>
    </submittedName>
</protein>
<comment type="caution">
    <text evidence="3">The sequence shown here is derived from an EMBL/GenBank/DDBJ whole genome shotgun (WGS) entry which is preliminary data.</text>
</comment>
<dbReference type="Proteomes" id="UP000307169">
    <property type="component" value="Unassembled WGS sequence"/>
</dbReference>
<evidence type="ECO:0000313" key="6">
    <source>
        <dbReference type="Proteomes" id="UP000305362"/>
    </source>
</evidence>
<evidence type="ECO:0000313" key="2">
    <source>
        <dbReference type="EMBL" id="TIB77939.1"/>
    </source>
</evidence>
<evidence type="ECO:0000313" key="8">
    <source>
        <dbReference type="Proteomes" id="UP000310685"/>
    </source>
</evidence>
<reference evidence="6 7" key="1">
    <citation type="submission" date="2019-03" db="EMBL/GenBank/DDBJ databases">
        <title>Sequencing 25 genomes of Wallemia mellicola.</title>
        <authorList>
            <person name="Gostincar C."/>
        </authorList>
    </citation>
    <scope>NUCLEOTIDE SEQUENCE [LARGE SCALE GENOMIC DNA]</scope>
    <source>
        <strain evidence="3 7">EXF-1262</strain>
        <strain evidence="4 6">EXF-1277</strain>
        <strain evidence="2 8">EXF-6152</strain>
        <strain evidence="5 9">EXF-757</strain>
    </source>
</reference>
<dbReference type="AlphaFoldDB" id="A0A4T0LYY6"/>
<feature type="compositionally biased region" description="Polar residues" evidence="1">
    <location>
        <begin position="469"/>
        <end position="478"/>
    </location>
</feature>
<evidence type="ECO:0000313" key="5">
    <source>
        <dbReference type="EMBL" id="TIC64591.1"/>
    </source>
</evidence>
<feature type="region of interest" description="Disordered" evidence="1">
    <location>
        <begin position="469"/>
        <end position="496"/>
    </location>
</feature>
<dbReference type="EMBL" id="SPRX01000032">
    <property type="protein sequence ID" value="TIC64591.1"/>
    <property type="molecule type" value="Genomic_DNA"/>
</dbReference>
<evidence type="ECO:0000313" key="7">
    <source>
        <dbReference type="Proteomes" id="UP000307169"/>
    </source>
</evidence>
<feature type="region of interest" description="Disordered" evidence="1">
    <location>
        <begin position="203"/>
        <end position="226"/>
    </location>
</feature>
<dbReference type="OrthoDB" id="10671720at2759"/>
<feature type="region of interest" description="Disordered" evidence="1">
    <location>
        <begin position="286"/>
        <end position="383"/>
    </location>
</feature>